<dbReference type="PANTHER" id="PTHR34223">
    <property type="entry name" value="OS11G0201299 PROTEIN"/>
    <property type="match status" value="1"/>
</dbReference>
<dbReference type="InterPro" id="IPR001810">
    <property type="entry name" value="F-box_dom"/>
</dbReference>
<organism evidence="2 3">
    <name type="scientific">Urochloa decumbens</name>
    <dbReference type="NCBI Taxonomy" id="240449"/>
    <lineage>
        <taxon>Eukaryota</taxon>
        <taxon>Viridiplantae</taxon>
        <taxon>Streptophyta</taxon>
        <taxon>Embryophyta</taxon>
        <taxon>Tracheophyta</taxon>
        <taxon>Spermatophyta</taxon>
        <taxon>Magnoliopsida</taxon>
        <taxon>Liliopsida</taxon>
        <taxon>Poales</taxon>
        <taxon>Poaceae</taxon>
        <taxon>PACMAD clade</taxon>
        <taxon>Panicoideae</taxon>
        <taxon>Panicodae</taxon>
        <taxon>Paniceae</taxon>
        <taxon>Melinidinae</taxon>
        <taxon>Urochloa</taxon>
    </lineage>
</organism>
<dbReference type="Proteomes" id="UP001497457">
    <property type="component" value="Chromosome 2b"/>
</dbReference>
<evidence type="ECO:0000259" key="1">
    <source>
        <dbReference type="PROSITE" id="PS50181"/>
    </source>
</evidence>
<keyword evidence="3" id="KW-1185">Reference proteome</keyword>
<dbReference type="EMBL" id="OZ075112">
    <property type="protein sequence ID" value="CAL4970837.1"/>
    <property type="molecule type" value="Genomic_DNA"/>
</dbReference>
<dbReference type="InterPro" id="IPR055411">
    <property type="entry name" value="LRR_FXL15/At3g58940/PEG3-like"/>
</dbReference>
<accession>A0ABC9A3R1</accession>
<evidence type="ECO:0000313" key="3">
    <source>
        <dbReference type="Proteomes" id="UP001497457"/>
    </source>
</evidence>
<dbReference type="InterPro" id="IPR032675">
    <property type="entry name" value="LRR_dom_sf"/>
</dbReference>
<proteinExistence type="predicted"/>
<dbReference type="Gene3D" id="1.20.1280.50">
    <property type="match status" value="1"/>
</dbReference>
<evidence type="ECO:0000313" key="2">
    <source>
        <dbReference type="EMBL" id="CAL4970837.1"/>
    </source>
</evidence>
<dbReference type="SUPFAM" id="SSF52047">
    <property type="entry name" value="RNI-like"/>
    <property type="match status" value="1"/>
</dbReference>
<dbReference type="Pfam" id="PF24758">
    <property type="entry name" value="LRR_At5g56370"/>
    <property type="match status" value="1"/>
</dbReference>
<dbReference type="PANTHER" id="PTHR34223:SF67">
    <property type="entry name" value="F-BOX DOMAIN-CONTAINING PROTEIN"/>
    <property type="match status" value="1"/>
</dbReference>
<dbReference type="InterPro" id="IPR053197">
    <property type="entry name" value="F-box_SCFL_complex_component"/>
</dbReference>
<name>A0ABC9A3R1_9POAL</name>
<feature type="domain" description="F-box" evidence="1">
    <location>
        <begin position="9"/>
        <end position="58"/>
    </location>
</feature>
<protein>
    <recommendedName>
        <fullName evidence="1">F-box domain-containing protein</fullName>
    </recommendedName>
</protein>
<dbReference type="InterPro" id="IPR036047">
    <property type="entry name" value="F-box-like_dom_sf"/>
</dbReference>
<dbReference type="PROSITE" id="PS50181">
    <property type="entry name" value="FBOX"/>
    <property type="match status" value="1"/>
</dbReference>
<sequence length="410" mass="46246">MPPRGEAGRDRLSALPDDLLHRILRPLDARQAAGDLSLLSRRWRRVWASSPFVTFSQRSARSERFGNNLLLLRDPVDLRAFSLHSSDRGNGNFFFQHRWLRHALSRGLRVLELTLRSSSPFQVPDCLFACATLEEISLSSKITEVLAPKSEVSLPRLKKLHLEMVCIVPSAMEKFNSGWPALEDLNLSRCLLDLGSFKLSSETVKSLSITDCTYGEIHVCAPSTTSLKIKVSSIVHLSAMPSLVSAWVYVCDYAAGYLAPYASDLVAALCNAQRLELFRFDLILQDVMQKSAATEGLSFSNLESLYVGEWLVTDFYNALAFFTQRAPNLATLALDQWKLYQRLNGSLPSDMVGEKKPTTDGKLKLLSALPKNIEKLWVRLSKGDDVEEFRKMRSLLKEKTKPREMEVVWF</sequence>
<dbReference type="SUPFAM" id="SSF81383">
    <property type="entry name" value="F-box domain"/>
    <property type="match status" value="1"/>
</dbReference>
<dbReference type="Pfam" id="PF00646">
    <property type="entry name" value="F-box"/>
    <property type="match status" value="1"/>
</dbReference>
<reference evidence="2" key="1">
    <citation type="submission" date="2024-10" db="EMBL/GenBank/DDBJ databases">
        <authorList>
            <person name="Ryan C."/>
        </authorList>
    </citation>
    <scope>NUCLEOTIDE SEQUENCE [LARGE SCALE GENOMIC DNA]</scope>
</reference>
<dbReference type="Gene3D" id="3.80.10.10">
    <property type="entry name" value="Ribonuclease Inhibitor"/>
    <property type="match status" value="1"/>
</dbReference>
<dbReference type="AlphaFoldDB" id="A0ABC9A3R1"/>
<gene>
    <name evidence="2" type="ORF">URODEC1_LOCUS50305</name>
</gene>